<feature type="domain" description="Response regulatory" evidence="6">
    <location>
        <begin position="6"/>
        <end position="120"/>
    </location>
</feature>
<organism evidence="7 8">
    <name type="scientific">Comamonas squillarum</name>
    <dbReference type="NCBI Taxonomy" id="2977320"/>
    <lineage>
        <taxon>Bacteria</taxon>
        <taxon>Pseudomonadati</taxon>
        <taxon>Pseudomonadota</taxon>
        <taxon>Betaproteobacteria</taxon>
        <taxon>Burkholderiales</taxon>
        <taxon>Comamonadaceae</taxon>
        <taxon>Comamonas</taxon>
    </lineage>
</organism>
<dbReference type="Gene3D" id="3.40.50.2300">
    <property type="match status" value="1"/>
</dbReference>
<evidence type="ECO:0000313" key="7">
    <source>
        <dbReference type="EMBL" id="UXC19602.1"/>
    </source>
</evidence>
<gene>
    <name evidence="7" type="ORF">N4T19_05655</name>
</gene>
<evidence type="ECO:0000313" key="8">
    <source>
        <dbReference type="Proteomes" id="UP001058290"/>
    </source>
</evidence>
<dbReference type="PRINTS" id="PR00038">
    <property type="entry name" value="HTHLUXR"/>
</dbReference>
<keyword evidence="3" id="KW-0804">Transcription</keyword>
<keyword evidence="4" id="KW-0597">Phosphoprotein</keyword>
<dbReference type="PANTHER" id="PTHR44688">
    <property type="entry name" value="DNA-BINDING TRANSCRIPTIONAL ACTIVATOR DEVR_DOSR"/>
    <property type="match status" value="1"/>
</dbReference>
<dbReference type="PANTHER" id="PTHR44688:SF16">
    <property type="entry name" value="DNA-BINDING TRANSCRIPTIONAL ACTIVATOR DEVR_DOSR"/>
    <property type="match status" value="1"/>
</dbReference>
<dbReference type="InterPro" id="IPR001789">
    <property type="entry name" value="Sig_transdc_resp-reg_receiver"/>
</dbReference>
<dbReference type="PROSITE" id="PS50110">
    <property type="entry name" value="RESPONSE_REGULATORY"/>
    <property type="match status" value="1"/>
</dbReference>
<evidence type="ECO:0000256" key="1">
    <source>
        <dbReference type="ARBA" id="ARBA00023015"/>
    </source>
</evidence>
<dbReference type="SUPFAM" id="SSF52172">
    <property type="entry name" value="CheY-like"/>
    <property type="match status" value="1"/>
</dbReference>
<keyword evidence="1" id="KW-0805">Transcription regulation</keyword>
<dbReference type="Proteomes" id="UP001058290">
    <property type="component" value="Chromosome"/>
</dbReference>
<evidence type="ECO:0000256" key="2">
    <source>
        <dbReference type="ARBA" id="ARBA00023125"/>
    </source>
</evidence>
<dbReference type="CDD" id="cd06170">
    <property type="entry name" value="LuxR_C_like"/>
    <property type="match status" value="1"/>
</dbReference>
<dbReference type="InterPro" id="IPR011006">
    <property type="entry name" value="CheY-like_superfamily"/>
</dbReference>
<dbReference type="Pfam" id="PF00072">
    <property type="entry name" value="Response_reg"/>
    <property type="match status" value="1"/>
</dbReference>
<evidence type="ECO:0000259" key="6">
    <source>
        <dbReference type="PROSITE" id="PS50110"/>
    </source>
</evidence>
<dbReference type="PROSITE" id="PS50043">
    <property type="entry name" value="HTH_LUXR_2"/>
    <property type="match status" value="1"/>
</dbReference>
<dbReference type="Pfam" id="PF00196">
    <property type="entry name" value="GerE"/>
    <property type="match status" value="1"/>
</dbReference>
<dbReference type="Gene3D" id="1.10.10.10">
    <property type="entry name" value="Winged helix-like DNA-binding domain superfamily/Winged helix DNA-binding domain"/>
    <property type="match status" value="1"/>
</dbReference>
<feature type="domain" description="HTH luxR-type" evidence="5">
    <location>
        <begin position="136"/>
        <end position="201"/>
    </location>
</feature>
<proteinExistence type="predicted"/>
<accession>A0ABY6A010</accession>
<evidence type="ECO:0000259" key="5">
    <source>
        <dbReference type="PROSITE" id="PS50043"/>
    </source>
</evidence>
<dbReference type="EMBL" id="CP104377">
    <property type="protein sequence ID" value="UXC19602.1"/>
    <property type="molecule type" value="Genomic_DNA"/>
</dbReference>
<dbReference type="InterPro" id="IPR000792">
    <property type="entry name" value="Tscrpt_reg_LuxR_C"/>
</dbReference>
<evidence type="ECO:0000256" key="4">
    <source>
        <dbReference type="PROSITE-ProRule" id="PRU00169"/>
    </source>
</evidence>
<dbReference type="CDD" id="cd17537">
    <property type="entry name" value="REC_FixJ"/>
    <property type="match status" value="1"/>
</dbReference>
<dbReference type="InterPro" id="IPR036388">
    <property type="entry name" value="WH-like_DNA-bd_sf"/>
</dbReference>
<feature type="modified residue" description="4-aspartylphosphate" evidence="4">
    <location>
        <position position="55"/>
    </location>
</feature>
<protein>
    <submittedName>
        <fullName evidence="7">Response regulator transcription factor</fullName>
    </submittedName>
</protein>
<dbReference type="SMART" id="SM00448">
    <property type="entry name" value="REC"/>
    <property type="match status" value="1"/>
</dbReference>
<evidence type="ECO:0000256" key="3">
    <source>
        <dbReference type="ARBA" id="ARBA00023163"/>
    </source>
</evidence>
<name>A0ABY6A010_9BURK</name>
<reference evidence="7" key="1">
    <citation type="submission" date="2022-09" db="EMBL/GenBank/DDBJ databases">
        <title>Bacterial diversity in gut of crayfish and pufferfish.</title>
        <authorList>
            <person name="Huang Y."/>
        </authorList>
    </citation>
    <scope>NUCLEOTIDE SEQUENCE</scope>
    <source>
        <strain evidence="7">PR12</strain>
    </source>
</reference>
<dbReference type="PROSITE" id="PS00622">
    <property type="entry name" value="HTH_LUXR_1"/>
    <property type="match status" value="1"/>
</dbReference>
<sequence length="224" mass="24494">MTEAAMVYVVDDDHSVRAALEDLLASVGLPVRSFASAAEFLAHPPADAPACLVLDVRMPGQSGMEFQRQMQSLGLLLPVVFITGHGDIAMGVKAIKQGAIDFLAKPFRDQDLLDAIHHGIAQDRARRLQDADRAESHGRWQALSEGEREVVRLVVQGLLNKQIAHQLQLSEVTVKVRRSNAMRKLQLSSVADLVRLTEKLGVWLLARTPVRCGRGPEAEASLTP</sequence>
<keyword evidence="8" id="KW-1185">Reference proteome</keyword>
<dbReference type="SMART" id="SM00421">
    <property type="entry name" value="HTH_LUXR"/>
    <property type="match status" value="1"/>
</dbReference>
<dbReference type="RefSeq" id="WP_260719657.1">
    <property type="nucleotide sequence ID" value="NZ_CP104377.1"/>
</dbReference>
<keyword evidence="2" id="KW-0238">DNA-binding</keyword>